<dbReference type="RefSeq" id="WP_214544008.1">
    <property type="nucleotide sequence ID" value="NZ_JAHEWS010000006.1"/>
</dbReference>
<keyword evidence="2" id="KW-1185">Reference proteome</keyword>
<evidence type="ECO:0000313" key="1">
    <source>
        <dbReference type="EMBL" id="MBT1587333.1"/>
    </source>
</evidence>
<name>A0ABS5VEW4_9MICO</name>
<reference evidence="1 2" key="1">
    <citation type="submission" date="2021-05" db="EMBL/GenBank/DDBJ databases">
        <title>Whole genome sequence of Curtobacterium flaccumfaciens pv. flaccumfaciens strain CFBP 8819.</title>
        <authorList>
            <person name="Osdaghi E."/>
            <person name="Taghouti G."/>
            <person name="Portier P."/>
            <person name="Fazliarab A."/>
            <person name="Taghavi S.M."/>
            <person name="Briand M."/>
            <person name="Le-Saux M."/>
            <person name="Jacques M.-A."/>
        </authorList>
    </citation>
    <scope>NUCLEOTIDE SEQUENCE [LARGE SCALE GENOMIC DNA]</scope>
    <source>
        <strain evidence="1 2">CFBP 8819</strain>
    </source>
</reference>
<proteinExistence type="predicted"/>
<dbReference type="Proteomes" id="UP001519641">
    <property type="component" value="Unassembled WGS sequence"/>
</dbReference>
<protein>
    <recommendedName>
        <fullName evidence="3">Lipoprotein</fullName>
    </recommendedName>
</protein>
<gene>
    <name evidence="1" type="ORF">KK097_05820</name>
</gene>
<evidence type="ECO:0000313" key="2">
    <source>
        <dbReference type="Proteomes" id="UP001519641"/>
    </source>
</evidence>
<accession>A0ABS5VEW4</accession>
<dbReference type="PROSITE" id="PS51257">
    <property type="entry name" value="PROKAR_LIPOPROTEIN"/>
    <property type="match status" value="1"/>
</dbReference>
<comment type="caution">
    <text evidence="1">The sequence shown here is derived from an EMBL/GenBank/DDBJ whole genome shotgun (WGS) entry which is preliminary data.</text>
</comment>
<sequence length="171" mass="18464">MIARSRRRRRPFRRRSVAGVTAVVLVALVLAACSGAHPRMSDDEVLSDSWTEQVRHRWAGQPDELGSGVGLGRTTDRLSFGGREDGRPGRIRVSVTCRGGESLPLAVWNGRSGPGGAALGEPVASREIRCGHDEDLYVTTRASWITIGSTEDEPGVGWYAAIYSTTWGGDD</sequence>
<evidence type="ECO:0008006" key="3">
    <source>
        <dbReference type="Google" id="ProtNLM"/>
    </source>
</evidence>
<organism evidence="1 2">
    <name type="scientific">Curtobacterium aurantiacum</name>
    <dbReference type="NCBI Taxonomy" id="3236919"/>
    <lineage>
        <taxon>Bacteria</taxon>
        <taxon>Bacillati</taxon>
        <taxon>Actinomycetota</taxon>
        <taxon>Actinomycetes</taxon>
        <taxon>Micrococcales</taxon>
        <taxon>Microbacteriaceae</taxon>
        <taxon>Curtobacterium</taxon>
    </lineage>
</organism>
<dbReference type="EMBL" id="JAHEWS010000006">
    <property type="protein sequence ID" value="MBT1587333.1"/>
    <property type="molecule type" value="Genomic_DNA"/>
</dbReference>